<keyword evidence="2" id="KW-1185">Reference proteome</keyword>
<protein>
    <submittedName>
        <fullName evidence="1">Uncharacterized protein</fullName>
    </submittedName>
</protein>
<sequence length="257" mass="29829">MDQKCQAITWKLEKYVMEFIKSEAKSKLVSCVNEDALEIAVPTIMIQLSKEVDKQVEDLNHELDKFVAESTLQDILTQWTQAKRNRLCIHAESLIMKARTAVNNTKEELRIQKLGVSEKTKHEMEINNMAKELALQMKGQVPSIKVLNDKFNSLWNSWINNFTTKDISDSVPIKDQIESLLIELFPSDATFKEDFIDRGLRLPDAKAYQNMKHLEQTLTKIYISTKKHLSIRRWFAGMFWREASPDECKTSSNRFGK</sequence>
<organism evidence="1 2">
    <name type="scientific">Mytilus edulis</name>
    <name type="common">Blue mussel</name>
    <dbReference type="NCBI Taxonomy" id="6550"/>
    <lineage>
        <taxon>Eukaryota</taxon>
        <taxon>Metazoa</taxon>
        <taxon>Spiralia</taxon>
        <taxon>Lophotrochozoa</taxon>
        <taxon>Mollusca</taxon>
        <taxon>Bivalvia</taxon>
        <taxon>Autobranchia</taxon>
        <taxon>Pteriomorphia</taxon>
        <taxon>Mytilida</taxon>
        <taxon>Mytiloidea</taxon>
        <taxon>Mytilidae</taxon>
        <taxon>Mytilinae</taxon>
        <taxon>Mytilus</taxon>
    </lineage>
</organism>
<proteinExistence type="predicted"/>
<gene>
    <name evidence="1" type="ORF">MEDL_26041</name>
</gene>
<evidence type="ECO:0000313" key="1">
    <source>
        <dbReference type="EMBL" id="CAG2212053.1"/>
    </source>
</evidence>
<name>A0A8S3RYY5_MYTED</name>
<dbReference type="Proteomes" id="UP000683360">
    <property type="component" value="Unassembled WGS sequence"/>
</dbReference>
<evidence type="ECO:0000313" key="2">
    <source>
        <dbReference type="Proteomes" id="UP000683360"/>
    </source>
</evidence>
<reference evidence="1" key="1">
    <citation type="submission" date="2021-03" db="EMBL/GenBank/DDBJ databases">
        <authorList>
            <person name="Bekaert M."/>
        </authorList>
    </citation>
    <scope>NUCLEOTIDE SEQUENCE</scope>
</reference>
<comment type="caution">
    <text evidence="1">The sequence shown here is derived from an EMBL/GenBank/DDBJ whole genome shotgun (WGS) entry which is preliminary data.</text>
</comment>
<dbReference type="AlphaFoldDB" id="A0A8S3RYY5"/>
<accession>A0A8S3RYY5</accession>
<dbReference type="EMBL" id="CAJPWZ010001286">
    <property type="protein sequence ID" value="CAG2212053.1"/>
    <property type="molecule type" value="Genomic_DNA"/>
</dbReference>